<protein>
    <recommendedName>
        <fullName evidence="3">Transposase Tc1-like domain-containing protein</fullName>
    </recommendedName>
</protein>
<comment type="caution">
    <text evidence="1">The sequence shown here is derived from an EMBL/GenBank/DDBJ whole genome shotgun (WGS) entry which is preliminary data.</text>
</comment>
<dbReference type="EMBL" id="CAUYUJ010013825">
    <property type="protein sequence ID" value="CAK0836807.1"/>
    <property type="molecule type" value="Genomic_DNA"/>
</dbReference>
<dbReference type="Proteomes" id="UP001189429">
    <property type="component" value="Unassembled WGS sequence"/>
</dbReference>
<reference evidence="1" key="1">
    <citation type="submission" date="2023-10" db="EMBL/GenBank/DDBJ databases">
        <authorList>
            <person name="Chen Y."/>
            <person name="Shah S."/>
            <person name="Dougan E. K."/>
            <person name="Thang M."/>
            <person name="Chan C."/>
        </authorList>
    </citation>
    <scope>NUCLEOTIDE SEQUENCE [LARGE SCALE GENOMIC DNA]</scope>
</reference>
<evidence type="ECO:0008006" key="3">
    <source>
        <dbReference type="Google" id="ProtNLM"/>
    </source>
</evidence>
<sequence>MPAVPVTVHTRGLHPLQAAMALHLQKDPACRAAASLPLVFNMAGPRPSVKAVWNAIKMVGRTRETGGPPQTKCANCGRGSALSPEQENAAVAFVQQNRNKRFCCCRYIRTVLELKCTKRTVVNVLKRHGCRWRAVPKVRGFDDAELQKRRDWVNKCVDMTPERWLAKMNLVLDGAIPAMAPKPLDKRQRHLAQTIRHAWMRKGEDSDPDCHLYNGRGIRLGTAVPLR</sequence>
<feature type="non-terminal residue" evidence="1">
    <location>
        <position position="227"/>
    </location>
</feature>
<accession>A0ABN9SWJ5</accession>
<evidence type="ECO:0000313" key="2">
    <source>
        <dbReference type="Proteomes" id="UP001189429"/>
    </source>
</evidence>
<name>A0ABN9SWJ5_9DINO</name>
<evidence type="ECO:0000313" key="1">
    <source>
        <dbReference type="EMBL" id="CAK0836807.1"/>
    </source>
</evidence>
<proteinExistence type="predicted"/>
<keyword evidence="2" id="KW-1185">Reference proteome</keyword>
<gene>
    <name evidence="1" type="ORF">PCOR1329_LOCUS33188</name>
</gene>
<organism evidence="1 2">
    <name type="scientific">Prorocentrum cordatum</name>
    <dbReference type="NCBI Taxonomy" id="2364126"/>
    <lineage>
        <taxon>Eukaryota</taxon>
        <taxon>Sar</taxon>
        <taxon>Alveolata</taxon>
        <taxon>Dinophyceae</taxon>
        <taxon>Prorocentrales</taxon>
        <taxon>Prorocentraceae</taxon>
        <taxon>Prorocentrum</taxon>
    </lineage>
</organism>